<dbReference type="GeneTree" id="ENSGT01120000275750"/>
<dbReference type="GO" id="GO:0099072">
    <property type="term" value="P:regulation of postsynaptic membrane neurotransmitter receptor levels"/>
    <property type="evidence" value="ECO:0007669"/>
    <property type="project" value="TreeGrafter"/>
</dbReference>
<feature type="chain" id="PRO_5001832589" description="DOMON domain-containing protein" evidence="1">
    <location>
        <begin position="26"/>
        <end position="222"/>
    </location>
</feature>
<dbReference type="OMA" id="QTRANED"/>
<name>A0A087X9X8_POEFO</name>
<evidence type="ECO:0000313" key="2">
    <source>
        <dbReference type="Ensembl" id="ENSPFOP00000002581.2"/>
    </source>
</evidence>
<reference evidence="2" key="2">
    <citation type="submission" date="2025-08" db="UniProtKB">
        <authorList>
            <consortium name="Ensembl"/>
        </authorList>
    </citation>
    <scope>IDENTIFICATION</scope>
</reference>
<reference evidence="2" key="3">
    <citation type="submission" date="2025-09" db="UniProtKB">
        <authorList>
            <consortium name="Ensembl"/>
        </authorList>
    </citation>
    <scope>IDENTIFICATION</scope>
</reference>
<dbReference type="STRING" id="48698.ENSPFOP00000002581"/>
<dbReference type="PANTHER" id="PTHR46902:SF1">
    <property type="entry name" value="DOMON DOMAIN-CONTAINING PROTEIN FRRS1L"/>
    <property type="match status" value="1"/>
</dbReference>
<evidence type="ECO:0000313" key="3">
    <source>
        <dbReference type="Proteomes" id="UP000028760"/>
    </source>
</evidence>
<proteinExistence type="predicted"/>
<keyword evidence="3" id="KW-1185">Reference proteome</keyword>
<organism evidence="2 3">
    <name type="scientific">Poecilia formosa</name>
    <name type="common">Amazon molly</name>
    <name type="synonym">Limia formosa</name>
    <dbReference type="NCBI Taxonomy" id="48698"/>
    <lineage>
        <taxon>Eukaryota</taxon>
        <taxon>Metazoa</taxon>
        <taxon>Chordata</taxon>
        <taxon>Craniata</taxon>
        <taxon>Vertebrata</taxon>
        <taxon>Euteleostomi</taxon>
        <taxon>Actinopterygii</taxon>
        <taxon>Neopterygii</taxon>
        <taxon>Teleostei</taxon>
        <taxon>Neoteleostei</taxon>
        <taxon>Acanthomorphata</taxon>
        <taxon>Ovalentaria</taxon>
        <taxon>Atherinomorphae</taxon>
        <taxon>Cyprinodontiformes</taxon>
        <taxon>Poeciliidae</taxon>
        <taxon>Poeciliinae</taxon>
        <taxon>Poecilia</taxon>
    </lineage>
</organism>
<keyword evidence="1" id="KW-0732">Signal</keyword>
<dbReference type="EMBL" id="AYCK01011923">
    <property type="status" value="NOT_ANNOTATED_CDS"/>
    <property type="molecule type" value="Genomic_DNA"/>
</dbReference>
<evidence type="ECO:0000256" key="1">
    <source>
        <dbReference type="SAM" id="SignalP"/>
    </source>
</evidence>
<dbReference type="InterPro" id="IPR042789">
    <property type="entry name" value="FRRS1L"/>
</dbReference>
<accession>A0A087X9X8</accession>
<dbReference type="PANTHER" id="PTHR46902">
    <property type="entry name" value="DOMON DOMAIN-CONTAINING PROTEIN FRRS1L"/>
    <property type="match status" value="1"/>
</dbReference>
<feature type="signal peptide" evidence="1">
    <location>
        <begin position="1"/>
        <end position="25"/>
    </location>
</feature>
<reference evidence="3" key="1">
    <citation type="submission" date="2013-10" db="EMBL/GenBank/DDBJ databases">
        <authorList>
            <person name="Schartl M."/>
            <person name="Warren W."/>
        </authorList>
    </citation>
    <scope>NUCLEOTIDE SEQUENCE [LARGE SCALE GENOMIC DNA]</scope>
    <source>
        <strain evidence="3">female</strain>
    </source>
</reference>
<dbReference type="Proteomes" id="UP000028760">
    <property type="component" value="Unassembled WGS sequence"/>
</dbReference>
<protein>
    <recommendedName>
        <fullName evidence="4">DOMON domain-containing protein</fullName>
    </recommendedName>
</protein>
<dbReference type="AlphaFoldDB" id="A0A087X9X8"/>
<dbReference type="Ensembl" id="ENSPFOT00000002585.2">
    <property type="protein sequence ID" value="ENSPFOP00000002581.2"/>
    <property type="gene ID" value="ENSPFOG00000002713.2"/>
</dbReference>
<evidence type="ECO:0008006" key="4">
    <source>
        <dbReference type="Google" id="ProtNLM"/>
    </source>
</evidence>
<dbReference type="GO" id="GO:1900449">
    <property type="term" value="P:regulation of glutamate receptor signaling pathway"/>
    <property type="evidence" value="ECO:0007669"/>
    <property type="project" value="InterPro"/>
</dbReference>
<sequence>MEHKMMQAFATLMVFLALSFQPVLSQKTFQQDVVISKTGCGSTKACVQQPDACDPADNTTTCLFGSARPTKLNPPNGVDLAFEISGNSTGYIAVGLTRSPSQNIMLYVCGQNSSNNGSFFSMSTVSVNGTLNGTLAKAMTDVQNTIAGDNLKCTFNVAGLNATTDAALRAAADTTYKMVITSGQLTGGVFPAVLSFKVGNATDLSTFLNSTTNTTAAPTGGS</sequence>